<evidence type="ECO:0000313" key="1">
    <source>
        <dbReference type="EMBL" id="CAG4989868.1"/>
    </source>
</evidence>
<protein>
    <submittedName>
        <fullName evidence="1">Uncharacterized protein</fullName>
    </submittedName>
</protein>
<comment type="caution">
    <text evidence="1">The sequence shown here is derived from an EMBL/GenBank/DDBJ whole genome shotgun (WGS) entry which is preliminary data.</text>
</comment>
<reference evidence="1" key="1">
    <citation type="submission" date="2021-04" db="EMBL/GenBank/DDBJ databases">
        <authorList>
            <person name="Rodrigo-Torres L."/>
            <person name="Arahal R. D."/>
            <person name="Lucena T."/>
        </authorList>
    </citation>
    <scope>NUCLEOTIDE SEQUENCE</scope>
    <source>
        <strain evidence="1">CECT 9275</strain>
    </source>
</reference>
<accession>A0A916J9C3</accession>
<sequence length="354" mass="41011">MYFIQPIHGDMLHARDGALTGESLKTKVSVAAPAGNSITINGVQTNFEDSYYSAEIELSDYENTLEAVNATTGEHTRITVYRLKNFAGKYRLSIDDNIWFLRDIQQQADVYSSLFEHPYLAVLKEINDTYGTKIHLNLFYETEGFNLSQFTDKFKEEWKDNAGWLTLSFHARGEFPDQPYISADYDTVKKDCDLVIGEIRRFAGEEVMTGVTTIHWGEATREASRALRDAGYRGQLGYFNVDDDLYPASYYLSVEERRHIKKRFVWKDMSENVVFIKTSIVIDIKKIEEIEPWLNQYAEEGSSPPYVDLLVHEQYFYSSYFNYQPDYREKLITAVKWAHNNGYQPAFLDTCISE</sequence>
<organism evidence="1 2">
    <name type="scientific">Dyadobacter helix</name>
    <dbReference type="NCBI Taxonomy" id="2822344"/>
    <lineage>
        <taxon>Bacteria</taxon>
        <taxon>Pseudomonadati</taxon>
        <taxon>Bacteroidota</taxon>
        <taxon>Cytophagia</taxon>
        <taxon>Cytophagales</taxon>
        <taxon>Spirosomataceae</taxon>
        <taxon>Dyadobacter</taxon>
    </lineage>
</organism>
<dbReference type="Proteomes" id="UP000680038">
    <property type="component" value="Unassembled WGS sequence"/>
</dbReference>
<dbReference type="AlphaFoldDB" id="A0A916J9C3"/>
<proteinExistence type="predicted"/>
<evidence type="ECO:0000313" key="2">
    <source>
        <dbReference type="Proteomes" id="UP000680038"/>
    </source>
</evidence>
<name>A0A916J9C3_9BACT</name>
<keyword evidence="2" id="KW-1185">Reference proteome</keyword>
<gene>
    <name evidence="1" type="ORF">DYBT9275_00398</name>
</gene>
<dbReference type="EMBL" id="CAJRAF010000001">
    <property type="protein sequence ID" value="CAG4989868.1"/>
    <property type="molecule type" value="Genomic_DNA"/>
</dbReference>